<sequence length="97" mass="11020">MARMEAMIQQLVGAPLAYANGGARNHPGVEPPPRAARDRHHVVDSDDDSDVEVTDAQEKQLQGHNQPEYRIHADIPFFHDWISEVEHFFDFTEVADE</sequence>
<dbReference type="EMBL" id="CAADRP010001554">
    <property type="protein sequence ID" value="VFU40951.1"/>
    <property type="molecule type" value="Genomic_DNA"/>
</dbReference>
<organism evidence="2">
    <name type="scientific">Salix viminalis</name>
    <name type="common">Common osier</name>
    <name type="synonym">Basket willow</name>
    <dbReference type="NCBI Taxonomy" id="40686"/>
    <lineage>
        <taxon>Eukaryota</taxon>
        <taxon>Viridiplantae</taxon>
        <taxon>Streptophyta</taxon>
        <taxon>Embryophyta</taxon>
        <taxon>Tracheophyta</taxon>
        <taxon>Spermatophyta</taxon>
        <taxon>Magnoliopsida</taxon>
        <taxon>eudicotyledons</taxon>
        <taxon>Gunneridae</taxon>
        <taxon>Pentapetalae</taxon>
        <taxon>rosids</taxon>
        <taxon>fabids</taxon>
        <taxon>Malpighiales</taxon>
        <taxon>Salicaceae</taxon>
        <taxon>Saliceae</taxon>
        <taxon>Salix</taxon>
    </lineage>
</organism>
<reference evidence="2" key="1">
    <citation type="submission" date="2019-03" db="EMBL/GenBank/DDBJ databases">
        <authorList>
            <person name="Mank J."/>
            <person name="Almeida P."/>
        </authorList>
    </citation>
    <scope>NUCLEOTIDE SEQUENCE</scope>
    <source>
        <strain evidence="2">78183</strain>
    </source>
</reference>
<proteinExistence type="predicted"/>
<feature type="region of interest" description="Disordered" evidence="1">
    <location>
        <begin position="18"/>
        <end position="49"/>
    </location>
</feature>
<protein>
    <submittedName>
        <fullName evidence="2">Uncharacterized protein</fullName>
    </submittedName>
</protein>
<evidence type="ECO:0000313" key="2">
    <source>
        <dbReference type="EMBL" id="VFU40951.1"/>
    </source>
</evidence>
<name>A0A6N2LI19_SALVM</name>
<dbReference type="AlphaFoldDB" id="A0A6N2LI19"/>
<evidence type="ECO:0000256" key="1">
    <source>
        <dbReference type="SAM" id="MobiDB-lite"/>
    </source>
</evidence>
<accession>A0A6N2LI19</accession>
<gene>
    <name evidence="2" type="ORF">SVIM_LOCUS238800</name>
</gene>